<organism evidence="2">
    <name type="scientific">Cladocopium goreaui</name>
    <dbReference type="NCBI Taxonomy" id="2562237"/>
    <lineage>
        <taxon>Eukaryota</taxon>
        <taxon>Sar</taxon>
        <taxon>Alveolata</taxon>
        <taxon>Dinophyceae</taxon>
        <taxon>Suessiales</taxon>
        <taxon>Symbiodiniaceae</taxon>
        <taxon>Cladocopium</taxon>
    </lineage>
</organism>
<proteinExistence type="predicted"/>
<feature type="compositionally biased region" description="Low complexity" evidence="1">
    <location>
        <begin position="20"/>
        <end position="29"/>
    </location>
</feature>
<dbReference type="EMBL" id="CAMXCT010003335">
    <property type="protein sequence ID" value="CAI4003897.1"/>
    <property type="molecule type" value="Genomic_DNA"/>
</dbReference>
<comment type="caution">
    <text evidence="2">The sequence shown here is derived from an EMBL/GenBank/DDBJ whole genome shotgun (WGS) entry which is preliminary data.</text>
</comment>
<reference evidence="2" key="1">
    <citation type="submission" date="2022-10" db="EMBL/GenBank/DDBJ databases">
        <authorList>
            <person name="Chen Y."/>
            <person name="Dougan E. K."/>
            <person name="Chan C."/>
            <person name="Rhodes N."/>
            <person name="Thang M."/>
        </authorList>
    </citation>
    <scope>NUCLEOTIDE SEQUENCE</scope>
</reference>
<evidence type="ECO:0000313" key="2">
    <source>
        <dbReference type="EMBL" id="CAI4003897.1"/>
    </source>
</evidence>
<evidence type="ECO:0000256" key="1">
    <source>
        <dbReference type="SAM" id="MobiDB-lite"/>
    </source>
</evidence>
<name>A0A9P1GB58_9DINO</name>
<dbReference type="Proteomes" id="UP001152797">
    <property type="component" value="Unassembled WGS sequence"/>
</dbReference>
<evidence type="ECO:0000313" key="4">
    <source>
        <dbReference type="Proteomes" id="UP001152797"/>
    </source>
</evidence>
<keyword evidence="4" id="KW-1185">Reference proteome</keyword>
<feature type="compositionally biased region" description="Polar residues" evidence="1">
    <location>
        <begin position="30"/>
        <end position="42"/>
    </location>
</feature>
<feature type="region of interest" description="Disordered" evidence="1">
    <location>
        <begin position="20"/>
        <end position="42"/>
    </location>
</feature>
<accession>A0A9P1GB58</accession>
<dbReference type="AlphaFoldDB" id="A0A9P1GB58"/>
<gene>
    <name evidence="2" type="ORF">C1SCF055_LOCUS29725</name>
</gene>
<reference evidence="3 4" key="2">
    <citation type="submission" date="2024-05" db="EMBL/GenBank/DDBJ databases">
        <authorList>
            <person name="Chen Y."/>
            <person name="Shah S."/>
            <person name="Dougan E. K."/>
            <person name="Thang M."/>
            <person name="Chan C."/>
        </authorList>
    </citation>
    <scope>NUCLEOTIDE SEQUENCE [LARGE SCALE GENOMIC DNA]</scope>
</reference>
<sequence length="103" mass="11300">MSLALQVYWGVVHGWRKPQCQQSAQPPQCTKSTGCASKTKGQNVPSDKWEAMALELSCLDDDALPQRSGPSGANLGLPQRLGVWRLVVWHSMAFHGASRLKAR</sequence>
<dbReference type="EMBL" id="CAMXCT030003335">
    <property type="protein sequence ID" value="CAL4791209.1"/>
    <property type="molecule type" value="Genomic_DNA"/>
</dbReference>
<protein>
    <submittedName>
        <fullName evidence="2">Uncharacterized protein</fullName>
    </submittedName>
</protein>
<dbReference type="EMBL" id="CAMXCT020003335">
    <property type="protein sequence ID" value="CAL1157272.1"/>
    <property type="molecule type" value="Genomic_DNA"/>
</dbReference>
<evidence type="ECO:0000313" key="3">
    <source>
        <dbReference type="EMBL" id="CAL4791209.1"/>
    </source>
</evidence>